<organismHost>
    <name type="scientific">Paramecium bursaria</name>
    <dbReference type="NCBI Taxonomy" id="74790"/>
</organismHost>
<proteinExistence type="predicted"/>
<dbReference type="EMBL" id="DQ890022">
    <property type="protein sequence ID" value="ABT16073.1"/>
    <property type="molecule type" value="Genomic_DNA"/>
</dbReference>
<dbReference type="GeneID" id="5469802"/>
<evidence type="ECO:0000313" key="1">
    <source>
        <dbReference type="EMBL" id="ABT16073.1"/>
    </source>
</evidence>
<name>A7J8E2_PBCVF</name>
<dbReference type="RefSeq" id="YP_001426420.1">
    <property type="nucleotide sequence ID" value="NC_008603.1"/>
</dbReference>
<evidence type="ECO:0000313" key="2">
    <source>
        <dbReference type="Proteomes" id="UP000204095"/>
    </source>
</evidence>
<gene>
    <name evidence="1" type="primary">n788L</name>
    <name evidence="1" type="ORF">FR483_n788L</name>
</gene>
<reference evidence="1 2" key="1">
    <citation type="journal article" date="2007" name="Virology">
        <title>Sequence and annotation of the 314-kb MT325 and the 321-kb FR483 viruses that infect Chlorella Pbi.</title>
        <authorList>
            <person name="Fitzgerald L.A."/>
            <person name="Graves M.V."/>
            <person name="Li X."/>
            <person name="Feldblyum T."/>
            <person name="Hartigan J."/>
            <person name="Van Etten J.L."/>
        </authorList>
    </citation>
    <scope>NUCLEOTIDE SEQUENCE [LARGE SCALE GENOMIC DNA]</scope>
    <source>
        <strain evidence="1 2">FR483</strain>
    </source>
</reference>
<dbReference type="KEGG" id="vg:5469802"/>
<accession>A7J8E2</accession>
<sequence length="111" mass="12651">MLLVKSYPPSSSDMLPCIACTDEPRHQGPPSLVQYLSNHPCISMLPRHRVSLLVCTSNHMMSLRPYCHMFRLQVHPPVRSSHLQPPSHMPRRWPLSNCMFPECSCSSISIL</sequence>
<organism evidence="1 2">
    <name type="scientific">Paramecium bursaria Chlorella virus FR483</name>
    <name type="common">PBCV-FR483</name>
    <dbReference type="NCBI Taxonomy" id="399781"/>
    <lineage>
        <taxon>Viruses</taxon>
        <taxon>Varidnaviria</taxon>
        <taxon>Bamfordvirae</taxon>
        <taxon>Nucleocytoviricota</taxon>
        <taxon>Megaviricetes</taxon>
        <taxon>Algavirales</taxon>
        <taxon>Phycodnaviridae</taxon>
        <taxon>Chlorovirus</taxon>
        <taxon>Chlorovirus conductrix</taxon>
        <taxon>Paramecium bursaria Chlorella virus A1</taxon>
    </lineage>
</organism>
<dbReference type="Proteomes" id="UP000204095">
    <property type="component" value="Segment"/>
</dbReference>
<protein>
    <submittedName>
        <fullName evidence="1">Uncharacterized protein n788L</fullName>
    </submittedName>
</protein>